<organism evidence="2 3">
    <name type="scientific">Aspergillus cavernicola</name>
    <dbReference type="NCBI Taxonomy" id="176166"/>
    <lineage>
        <taxon>Eukaryota</taxon>
        <taxon>Fungi</taxon>
        <taxon>Dikarya</taxon>
        <taxon>Ascomycota</taxon>
        <taxon>Pezizomycotina</taxon>
        <taxon>Eurotiomycetes</taxon>
        <taxon>Eurotiomycetidae</taxon>
        <taxon>Eurotiales</taxon>
        <taxon>Aspergillaceae</taxon>
        <taxon>Aspergillus</taxon>
        <taxon>Aspergillus subgen. Nidulantes</taxon>
    </lineage>
</organism>
<dbReference type="EMBL" id="JBFXLS010000022">
    <property type="protein sequence ID" value="KAL2827997.1"/>
    <property type="molecule type" value="Genomic_DNA"/>
</dbReference>
<dbReference type="Pfam" id="PF09994">
    <property type="entry name" value="T6SS_Tle1-like_cat"/>
    <property type="match status" value="2"/>
</dbReference>
<dbReference type="InterPro" id="IPR018712">
    <property type="entry name" value="Tle1-like_cat"/>
</dbReference>
<evidence type="ECO:0000259" key="1">
    <source>
        <dbReference type="Pfam" id="PF09994"/>
    </source>
</evidence>
<protein>
    <recommendedName>
        <fullName evidence="1">T6SS Phospholipase effector Tle1-like catalytic domain-containing protein</fullName>
    </recommendedName>
</protein>
<accession>A0ABR4IM79</accession>
<proteinExistence type="predicted"/>
<dbReference type="PANTHER" id="PTHR33840:SF1">
    <property type="entry name" value="TLE1 PHOSPHOLIPASE DOMAIN-CONTAINING PROTEIN"/>
    <property type="match status" value="1"/>
</dbReference>
<sequence length="415" mass="46521">MGETPDYVRRIESDLQKRVETIKQAAHSILNDVPKTYSADNDAARVLKAVDEKFGKKRLFVCCDGTWKNASGTIEPLTNVARLARCVGRVGHVEYDDDGNLMDKYTTSVSQVTYYSPGVGSQSALLVPVDSGFSGATGKGVTASILNAYCFLCNNYNFYSCKDEIILVGYSRGAFTVRCLAAFINDVGLIRRKNLSFLRCENENNESFSHMARIKVLAEWDTVSSMGVPFMPWKSSLSFVQDEVPYNIDNAFFALALDEERLGFTPMAWKYYQERCQTNTNDREGTNDRKRTNVRQCAFRGCHADIGGGNPDAGLSTISLLWMIAQIQNVTFAKFDLEALLQFYIVFQSTAWKKDQDVGQASWGKASHYVKNLSLREIFIRLSLGFGHFPIISPWGDIMDVAESRSKRTKGKARL</sequence>
<name>A0ABR4IM79_9EURO</name>
<keyword evidence="3" id="KW-1185">Reference proteome</keyword>
<feature type="domain" description="T6SS Phospholipase effector Tle1-like catalytic" evidence="1">
    <location>
        <begin position="201"/>
        <end position="326"/>
    </location>
</feature>
<dbReference type="PANTHER" id="PTHR33840">
    <property type="match status" value="1"/>
</dbReference>
<evidence type="ECO:0000313" key="3">
    <source>
        <dbReference type="Proteomes" id="UP001610335"/>
    </source>
</evidence>
<dbReference type="Proteomes" id="UP001610335">
    <property type="component" value="Unassembled WGS sequence"/>
</dbReference>
<gene>
    <name evidence="2" type="ORF">BDW59DRAFT_159955</name>
</gene>
<evidence type="ECO:0000313" key="2">
    <source>
        <dbReference type="EMBL" id="KAL2827997.1"/>
    </source>
</evidence>
<reference evidence="2 3" key="1">
    <citation type="submission" date="2024-07" db="EMBL/GenBank/DDBJ databases">
        <title>Section-level genome sequencing and comparative genomics of Aspergillus sections Usti and Cavernicolus.</title>
        <authorList>
            <consortium name="Lawrence Berkeley National Laboratory"/>
            <person name="Nybo J.L."/>
            <person name="Vesth T.C."/>
            <person name="Theobald S."/>
            <person name="Frisvad J.C."/>
            <person name="Larsen T.O."/>
            <person name="Kjaerboelling I."/>
            <person name="Rothschild-Mancinelli K."/>
            <person name="Lyhne E.K."/>
            <person name="Kogle M.E."/>
            <person name="Barry K."/>
            <person name="Clum A."/>
            <person name="Na H."/>
            <person name="Ledsgaard L."/>
            <person name="Lin J."/>
            <person name="Lipzen A."/>
            <person name="Kuo A."/>
            <person name="Riley R."/>
            <person name="Mondo S."/>
            <person name="LaButti K."/>
            <person name="Haridas S."/>
            <person name="Pangalinan J."/>
            <person name="Salamov A.A."/>
            <person name="Simmons B.A."/>
            <person name="Magnuson J.K."/>
            <person name="Chen J."/>
            <person name="Drula E."/>
            <person name="Henrissat B."/>
            <person name="Wiebenga A."/>
            <person name="Lubbers R.J."/>
            <person name="Gomes A.C."/>
            <person name="Makela M.R."/>
            <person name="Stajich J."/>
            <person name="Grigoriev I.V."/>
            <person name="Mortensen U.H."/>
            <person name="De vries R.P."/>
            <person name="Baker S.E."/>
            <person name="Andersen M.R."/>
        </authorList>
    </citation>
    <scope>NUCLEOTIDE SEQUENCE [LARGE SCALE GENOMIC DNA]</scope>
    <source>
        <strain evidence="2 3">CBS 600.67</strain>
    </source>
</reference>
<feature type="domain" description="T6SS Phospholipase effector Tle1-like catalytic" evidence="1">
    <location>
        <begin position="57"/>
        <end position="196"/>
    </location>
</feature>
<comment type="caution">
    <text evidence="2">The sequence shown here is derived from an EMBL/GenBank/DDBJ whole genome shotgun (WGS) entry which is preliminary data.</text>
</comment>